<dbReference type="PROSITE" id="PS50943">
    <property type="entry name" value="HTH_CROC1"/>
    <property type="match status" value="1"/>
</dbReference>
<dbReference type="EMBL" id="VFQC01000001">
    <property type="protein sequence ID" value="TQN30571.1"/>
    <property type="molecule type" value="Genomic_DNA"/>
</dbReference>
<dbReference type="GO" id="GO:0003677">
    <property type="term" value="F:DNA binding"/>
    <property type="evidence" value="ECO:0007669"/>
    <property type="project" value="InterPro"/>
</dbReference>
<evidence type="ECO:0000259" key="1">
    <source>
        <dbReference type="PROSITE" id="PS50943"/>
    </source>
</evidence>
<proteinExistence type="predicted"/>
<sequence length="74" mass="8058">MKKPLTHDPEAVYIARKRAGMTQSQIADAVGCGISLICEIEGGTRNAGHERLERMAAAFGCSVADLRRDTEVRK</sequence>
<dbReference type="CDD" id="cd00093">
    <property type="entry name" value="HTH_XRE"/>
    <property type="match status" value="1"/>
</dbReference>
<dbReference type="SMART" id="SM00530">
    <property type="entry name" value="HTH_XRE"/>
    <property type="match status" value="1"/>
</dbReference>
<dbReference type="Pfam" id="PF13560">
    <property type="entry name" value="HTH_31"/>
    <property type="match status" value="1"/>
</dbReference>
<feature type="domain" description="HTH cro/C1-type" evidence="1">
    <location>
        <begin position="12"/>
        <end position="66"/>
    </location>
</feature>
<dbReference type="AlphaFoldDB" id="A0A543NFH5"/>
<evidence type="ECO:0000313" key="3">
    <source>
        <dbReference type="Proteomes" id="UP000317422"/>
    </source>
</evidence>
<keyword evidence="3" id="KW-1185">Reference proteome</keyword>
<dbReference type="RefSeq" id="WP_141921807.1">
    <property type="nucleotide sequence ID" value="NZ_VFQC01000001.1"/>
</dbReference>
<dbReference type="InterPro" id="IPR001387">
    <property type="entry name" value="Cro/C1-type_HTH"/>
</dbReference>
<protein>
    <submittedName>
        <fullName evidence="2">Helix-turn-helix protein</fullName>
    </submittedName>
</protein>
<evidence type="ECO:0000313" key="2">
    <source>
        <dbReference type="EMBL" id="TQN30571.1"/>
    </source>
</evidence>
<organism evidence="2 3">
    <name type="scientific">Haloactinospora alba</name>
    <dbReference type="NCBI Taxonomy" id="405555"/>
    <lineage>
        <taxon>Bacteria</taxon>
        <taxon>Bacillati</taxon>
        <taxon>Actinomycetota</taxon>
        <taxon>Actinomycetes</taxon>
        <taxon>Streptosporangiales</taxon>
        <taxon>Nocardiopsidaceae</taxon>
        <taxon>Haloactinospora</taxon>
    </lineage>
</organism>
<dbReference type="OrthoDB" id="9803128at2"/>
<comment type="caution">
    <text evidence="2">The sequence shown here is derived from an EMBL/GenBank/DDBJ whole genome shotgun (WGS) entry which is preliminary data.</text>
</comment>
<accession>A0A543NFH5</accession>
<dbReference type="SUPFAM" id="SSF47413">
    <property type="entry name" value="lambda repressor-like DNA-binding domains"/>
    <property type="match status" value="1"/>
</dbReference>
<dbReference type="Gene3D" id="1.10.260.40">
    <property type="entry name" value="lambda repressor-like DNA-binding domains"/>
    <property type="match status" value="1"/>
</dbReference>
<name>A0A543NFH5_9ACTN</name>
<dbReference type="InterPro" id="IPR010982">
    <property type="entry name" value="Lambda_DNA-bd_dom_sf"/>
</dbReference>
<gene>
    <name evidence="2" type="ORF">FHX37_0453</name>
</gene>
<dbReference type="Proteomes" id="UP000317422">
    <property type="component" value="Unassembled WGS sequence"/>
</dbReference>
<reference evidence="2 3" key="1">
    <citation type="submission" date="2019-06" db="EMBL/GenBank/DDBJ databases">
        <title>Sequencing the genomes of 1000 actinobacteria strains.</title>
        <authorList>
            <person name="Klenk H.-P."/>
        </authorList>
    </citation>
    <scope>NUCLEOTIDE SEQUENCE [LARGE SCALE GENOMIC DNA]</scope>
    <source>
        <strain evidence="2 3">DSM 45015</strain>
    </source>
</reference>